<evidence type="ECO:0000313" key="5">
    <source>
        <dbReference type="EMBL" id="GLW68148.1"/>
    </source>
</evidence>
<comment type="caution">
    <text evidence="5">The sequence shown here is derived from an EMBL/GenBank/DDBJ whole genome shotgun (WGS) entry which is preliminary data.</text>
</comment>
<evidence type="ECO:0000256" key="3">
    <source>
        <dbReference type="SAM" id="Phobius"/>
    </source>
</evidence>
<organism evidence="5 6">
    <name type="scientific">Kitasatospora phosalacinea</name>
    <dbReference type="NCBI Taxonomy" id="2065"/>
    <lineage>
        <taxon>Bacteria</taxon>
        <taxon>Bacillati</taxon>
        <taxon>Actinomycetota</taxon>
        <taxon>Actinomycetes</taxon>
        <taxon>Kitasatosporales</taxon>
        <taxon>Streptomycetaceae</taxon>
        <taxon>Kitasatospora</taxon>
    </lineage>
</organism>
<feature type="compositionally biased region" description="Low complexity" evidence="2">
    <location>
        <begin position="1098"/>
        <end position="1119"/>
    </location>
</feature>
<feature type="compositionally biased region" description="Pro residues" evidence="2">
    <location>
        <begin position="1078"/>
        <end position="1092"/>
    </location>
</feature>
<dbReference type="InterPro" id="IPR018392">
    <property type="entry name" value="LysM"/>
</dbReference>
<dbReference type="CDD" id="cd00118">
    <property type="entry name" value="LysM"/>
    <property type="match status" value="2"/>
</dbReference>
<sequence>MAARGADDQHRKGRRERQPDRTATPGRGGPRPVPVAPGRRRRRGAGGSVLAALGALLALVLLLVGVPALLGYGTLAVAAAGDPVHGDLLAALTSPDDGSLFLWLLVGVGWIGWLCFLLSVLVEVPAQLRGRVARRIPAFGWSQRIAAGLIGSVLALLPVAGSAFAATPELAQRPSAAAQLDAAPAYAALPAGAPAAAPAADPQQQPVYTVRDARPADSLWSIAERQLGSGERWTEIAKLNAGRPMDEAGTRFDADRPIQPGWRLLMPADAKPDTAGGATGATAGSSTAPALPAAPAAPAHGSVTVHSGDSLSAIAQRELGDGDRWPELFAANKGVTAPDGERLTDPDVLAPGMVLTVPGAATTPAPDAQQPAPGPQTPAPEAQTPAPEAQQPAPDAQTPAPDAQQPAPQQATPPAAEAQTPAPQDTAAATGLPAVRDQQAVAKSGDDYTVALAASGLGVLMAAALITLVARRRTDQQRARRPRHRIALPSAEAGRFEAELKARQDEHGLDLLNRALRTLGRNTVRGEKRLPALVAARITVAGTVELHLAAPAVPIAPFRAAHAPNVWWCPVDSTELLSAGQAAKYAAPYPALVTLGATPDGSTVLADLETVRLVHLSGHPEDAEDVLRSLAVELAHSPLADRLHLHLVGIATDLPTAGPAADRVHHHPTLEAALAALGPRTAKARATLIGANVGSPREARSRGSADEAWLPEIVLSAQPPSGAVPAELGRLLDGRPRTCLAVLTRAPERGAGPVARWTLPATGHAALPGLHLSVELQRLNREQYAQIGELVRASGDFTQHPAPDWTVDGPHNGPEDEAELPLPVPALAAVGAAIGAVPAPFGTGFGEPEDGGQEGAVRADGTLDARLIALLGGPIGTAGAEAATADAPVRTSLDKPTGGGAGGAGGAGGEGRKDEGDGAGPRLLARVVPTGSSPFAGLVPTAPTNPYAVVPVVPVQPAALPPATPEPAQSAQSAQPVRPAAPAEPRHAANGQARKVTTPPHGTPVDPRIAAALPPVVPAQPPAPPAPPLPPQDGLPSVAAESGSGSEPGAEPVAEDGARPSGLAAPAPVEQPVETPAAPAPAPEPEPAPEPLPTHDQAAAPDPRSPARPSARPGSGPARTDSDDLLAILRSPEAHHLRSAPRIRVLGPVDVLGAAGSADPAGRPRLTELAAYLALRPGSEHTAIDRDLHPGAAHLDPKATAERLAEPLPVKLAALAGWLGTSPEGRDYLGGQPADTYTLAPTVSCDWDEFRSLYRRGMRSTSSTADAALAHALALVRGAPFAEAPAGTYAWAEAERQDMLAAIVDTAHELAARRLQYGDHRTAEAAIFRALAVAPEVELLHRDLFYAYASAGARDQLVRSVNRLDALSRRTGRDLDPDTVALLRDLLTGS</sequence>
<evidence type="ECO:0000313" key="6">
    <source>
        <dbReference type="Proteomes" id="UP001165041"/>
    </source>
</evidence>
<feature type="compositionally biased region" description="Low complexity" evidence="2">
    <location>
        <begin position="974"/>
        <end position="983"/>
    </location>
</feature>
<keyword evidence="1" id="KW-0902">Two-component regulatory system</keyword>
<keyword evidence="3" id="KW-0472">Membrane</keyword>
<evidence type="ECO:0000256" key="1">
    <source>
        <dbReference type="ARBA" id="ARBA00023012"/>
    </source>
</evidence>
<feature type="compositionally biased region" description="Gly residues" evidence="2">
    <location>
        <begin position="897"/>
        <end position="909"/>
    </location>
</feature>
<feature type="compositionally biased region" description="Basic and acidic residues" evidence="2">
    <location>
        <begin position="1"/>
        <end position="20"/>
    </location>
</feature>
<feature type="region of interest" description="Disordered" evidence="2">
    <location>
        <begin position="357"/>
        <end position="427"/>
    </location>
</feature>
<gene>
    <name evidence="5" type="ORF">Kpho02_04470</name>
</gene>
<feature type="compositionally biased region" description="Low complexity" evidence="2">
    <location>
        <begin position="1063"/>
        <end position="1077"/>
    </location>
</feature>
<keyword evidence="3" id="KW-1133">Transmembrane helix</keyword>
<dbReference type="Gene3D" id="1.25.40.10">
    <property type="entry name" value="Tetratricopeptide repeat domain"/>
    <property type="match status" value="1"/>
</dbReference>
<feature type="compositionally biased region" description="Low complexity" evidence="2">
    <location>
        <begin position="267"/>
        <end position="299"/>
    </location>
</feature>
<keyword evidence="3" id="KW-0812">Transmembrane</keyword>
<dbReference type="GO" id="GO:0000160">
    <property type="term" value="P:phosphorelay signal transduction system"/>
    <property type="evidence" value="ECO:0007669"/>
    <property type="project" value="UniProtKB-KW"/>
</dbReference>
<feature type="compositionally biased region" description="Low complexity" evidence="2">
    <location>
        <begin position="379"/>
        <end position="427"/>
    </location>
</feature>
<reference evidence="5" key="1">
    <citation type="submission" date="2023-02" db="EMBL/GenBank/DDBJ databases">
        <title>Kitasatospora phosalacinea NBRC 14627.</title>
        <authorList>
            <person name="Ichikawa N."/>
            <person name="Sato H."/>
            <person name="Tonouchi N."/>
        </authorList>
    </citation>
    <scope>NUCLEOTIDE SEQUENCE</scope>
    <source>
        <strain evidence="5">NBRC 14627</strain>
    </source>
</reference>
<dbReference type="PANTHER" id="PTHR34700:SF4">
    <property type="entry name" value="PHAGE-LIKE ELEMENT PBSX PROTEIN XKDP"/>
    <property type="match status" value="1"/>
</dbReference>
<dbReference type="InterPro" id="IPR005158">
    <property type="entry name" value="BTAD"/>
</dbReference>
<dbReference type="Proteomes" id="UP001165041">
    <property type="component" value="Unassembled WGS sequence"/>
</dbReference>
<dbReference type="Pfam" id="PF01476">
    <property type="entry name" value="LysM"/>
    <property type="match status" value="2"/>
</dbReference>
<proteinExistence type="predicted"/>
<evidence type="ECO:0000256" key="2">
    <source>
        <dbReference type="SAM" id="MobiDB-lite"/>
    </source>
</evidence>
<dbReference type="Pfam" id="PF03704">
    <property type="entry name" value="BTAD"/>
    <property type="match status" value="1"/>
</dbReference>
<feature type="transmembrane region" description="Helical" evidence="3">
    <location>
        <begin position="100"/>
        <end position="124"/>
    </location>
</feature>
<feature type="compositionally biased region" description="Pro residues" evidence="2">
    <location>
        <begin position="1015"/>
        <end position="1033"/>
    </location>
</feature>
<feature type="region of interest" description="Disordered" evidence="2">
    <location>
        <begin position="882"/>
        <end position="925"/>
    </location>
</feature>
<feature type="domain" description="LysM" evidence="4">
    <location>
        <begin position="301"/>
        <end position="357"/>
    </location>
</feature>
<dbReference type="SUPFAM" id="SSF48452">
    <property type="entry name" value="TPR-like"/>
    <property type="match status" value="1"/>
</dbReference>
<protein>
    <recommendedName>
        <fullName evidence="4">LysM domain-containing protein</fullName>
    </recommendedName>
</protein>
<dbReference type="EMBL" id="BSSA01000001">
    <property type="protein sequence ID" value="GLW68148.1"/>
    <property type="molecule type" value="Genomic_DNA"/>
</dbReference>
<feature type="compositionally biased region" description="Low complexity" evidence="2">
    <location>
        <begin position="358"/>
        <end position="371"/>
    </location>
</feature>
<dbReference type="PROSITE" id="PS51782">
    <property type="entry name" value="LYSM"/>
    <property type="match status" value="1"/>
</dbReference>
<feature type="region of interest" description="Disordered" evidence="2">
    <location>
        <begin position="1"/>
        <end position="41"/>
    </location>
</feature>
<dbReference type="SMART" id="SM01043">
    <property type="entry name" value="BTAD"/>
    <property type="match status" value="1"/>
</dbReference>
<dbReference type="PANTHER" id="PTHR34700">
    <property type="entry name" value="POTASSIUM BINDING PROTEIN KBP"/>
    <property type="match status" value="1"/>
</dbReference>
<feature type="region of interest" description="Disordered" evidence="2">
    <location>
        <begin position="266"/>
        <end position="305"/>
    </location>
</feature>
<feature type="transmembrane region" description="Helical" evidence="3">
    <location>
        <begin position="145"/>
        <end position="166"/>
    </location>
</feature>
<evidence type="ECO:0000259" key="4">
    <source>
        <dbReference type="PROSITE" id="PS51782"/>
    </source>
</evidence>
<name>A0A9W6UZD8_9ACTN</name>
<dbReference type="RefSeq" id="WP_285732840.1">
    <property type="nucleotide sequence ID" value="NZ_BSSA01000001.1"/>
</dbReference>
<accession>A0A9W6UZD8</accession>
<dbReference type="Gene3D" id="3.10.350.10">
    <property type="entry name" value="LysM domain"/>
    <property type="match status" value="2"/>
</dbReference>
<dbReference type="InterPro" id="IPR011990">
    <property type="entry name" value="TPR-like_helical_dom_sf"/>
</dbReference>
<feature type="transmembrane region" description="Helical" evidence="3">
    <location>
        <begin position="49"/>
        <end position="80"/>
    </location>
</feature>
<dbReference type="InterPro" id="IPR052196">
    <property type="entry name" value="Bact_Kbp"/>
</dbReference>
<dbReference type="InterPro" id="IPR036779">
    <property type="entry name" value="LysM_dom_sf"/>
</dbReference>
<feature type="region of interest" description="Disordered" evidence="2">
    <location>
        <begin position="961"/>
        <end position="1122"/>
    </location>
</feature>